<feature type="signal peptide" evidence="5">
    <location>
        <begin position="1"/>
        <end position="21"/>
    </location>
</feature>
<evidence type="ECO:0000256" key="3">
    <source>
        <dbReference type="ARBA" id="ARBA00022525"/>
    </source>
</evidence>
<dbReference type="GO" id="GO:0005576">
    <property type="term" value="C:extracellular region"/>
    <property type="evidence" value="ECO:0007669"/>
    <property type="project" value="UniProtKB-SubCell"/>
</dbReference>
<comment type="caution">
    <text evidence="6">The sequence shown here is derived from an EMBL/GenBank/DDBJ whole genome shotgun (WGS) entry which is preliminary data.</text>
</comment>
<organism evidence="6 7">
    <name type="scientific">Phytophthora citrophthora</name>
    <dbReference type="NCBI Taxonomy" id="4793"/>
    <lineage>
        <taxon>Eukaryota</taxon>
        <taxon>Sar</taxon>
        <taxon>Stramenopiles</taxon>
        <taxon>Oomycota</taxon>
        <taxon>Peronosporomycetes</taxon>
        <taxon>Peronosporales</taxon>
        <taxon>Peronosporaceae</taxon>
        <taxon>Phytophthora</taxon>
    </lineage>
</organism>
<dbReference type="AlphaFoldDB" id="A0AAD9G2J1"/>
<dbReference type="InterPro" id="IPR031825">
    <property type="entry name" value="RXLR"/>
</dbReference>
<dbReference type="Pfam" id="PF16810">
    <property type="entry name" value="RXLR"/>
    <property type="match status" value="1"/>
</dbReference>
<proteinExistence type="inferred from homology"/>
<keyword evidence="4 5" id="KW-0732">Signal</keyword>
<comment type="similarity">
    <text evidence="2 5">Belongs to the RxLR effector family.</text>
</comment>
<keyword evidence="3 5" id="KW-0964">Secreted</keyword>
<dbReference type="Proteomes" id="UP001259832">
    <property type="component" value="Unassembled WGS sequence"/>
</dbReference>
<evidence type="ECO:0000313" key="7">
    <source>
        <dbReference type="Proteomes" id="UP001259832"/>
    </source>
</evidence>
<gene>
    <name evidence="6" type="ORF">P3T76_013665</name>
</gene>
<evidence type="ECO:0000256" key="4">
    <source>
        <dbReference type="ARBA" id="ARBA00022729"/>
    </source>
</evidence>
<name>A0AAD9G2J1_9STRA</name>
<comment type="subcellular location">
    <subcellularLocation>
        <location evidence="1 5">Secreted</location>
    </subcellularLocation>
</comment>
<evidence type="ECO:0000313" key="6">
    <source>
        <dbReference type="EMBL" id="KAK1930708.1"/>
    </source>
</evidence>
<evidence type="ECO:0000256" key="5">
    <source>
        <dbReference type="RuleBase" id="RU367124"/>
    </source>
</evidence>
<evidence type="ECO:0000256" key="1">
    <source>
        <dbReference type="ARBA" id="ARBA00004613"/>
    </source>
</evidence>
<feature type="chain" id="PRO_5041772682" description="RxLR effector protein" evidence="5">
    <location>
        <begin position="22"/>
        <end position="126"/>
    </location>
</feature>
<protein>
    <recommendedName>
        <fullName evidence="5">RxLR effector protein</fullName>
    </recommendedName>
</protein>
<dbReference type="EMBL" id="JASMQC010000037">
    <property type="protein sequence ID" value="KAK1930708.1"/>
    <property type="molecule type" value="Genomic_DNA"/>
</dbReference>
<comment type="function">
    <text evidence="5">Effector that suppresses plant defense responses during pathogen infection.</text>
</comment>
<accession>A0AAD9G2J1</accession>
<sequence>MRLSFMLSGLIAAIYCASCTATADFDQNKISMVHSLDARLGDDAGGRRFLREHQEKESDTEERILDKVTAKLLAKSIINNPEKSISIYNKWEKKYTLSELTSLLRSKKGKYNQVLNGYAIHLDHAA</sequence>
<reference evidence="6" key="1">
    <citation type="submission" date="2023-08" db="EMBL/GenBank/DDBJ databases">
        <title>Reference Genome Resource for the Citrus Pathogen Phytophthora citrophthora.</title>
        <authorList>
            <person name="Moller H."/>
            <person name="Coetzee B."/>
            <person name="Rose L.J."/>
            <person name="Van Niekerk J.M."/>
        </authorList>
    </citation>
    <scope>NUCLEOTIDE SEQUENCE</scope>
    <source>
        <strain evidence="6">STE-U-9442</strain>
    </source>
</reference>
<keyword evidence="7" id="KW-1185">Reference proteome</keyword>
<evidence type="ECO:0000256" key="2">
    <source>
        <dbReference type="ARBA" id="ARBA00010400"/>
    </source>
</evidence>
<dbReference type="Gene3D" id="1.10.10.2460">
    <property type="match status" value="1"/>
</dbReference>